<dbReference type="RefSeq" id="WP_021703588.1">
    <property type="nucleotide sequence ID" value="NZ_BATJ01000001.1"/>
</dbReference>
<organism evidence="1 2">
    <name type="scientific">Vibrio proteolyticus NBRC 13287</name>
    <dbReference type="NCBI Taxonomy" id="1219065"/>
    <lineage>
        <taxon>Bacteria</taxon>
        <taxon>Pseudomonadati</taxon>
        <taxon>Pseudomonadota</taxon>
        <taxon>Gammaproteobacteria</taxon>
        <taxon>Vibrionales</taxon>
        <taxon>Vibrionaceae</taxon>
        <taxon>Vibrio</taxon>
    </lineage>
</organism>
<keyword evidence="2" id="KW-1185">Reference proteome</keyword>
<proteinExistence type="predicted"/>
<dbReference type="eggNOG" id="ENOG502ZDP4">
    <property type="taxonomic scope" value="Bacteria"/>
</dbReference>
<accession>U2ZCZ6</accession>
<reference evidence="1 2" key="1">
    <citation type="submission" date="2013-09" db="EMBL/GenBank/DDBJ databases">
        <title>Whole genome shotgun sequence of Vibrio proteolyticus NBRC 13287.</title>
        <authorList>
            <person name="Isaki S."/>
            <person name="Hosoyama A."/>
            <person name="Numata M."/>
            <person name="Hashimoto M."/>
            <person name="Hosoyama Y."/>
            <person name="Tsuchikane K."/>
            <person name="Noguchi M."/>
            <person name="Hirakata S."/>
            <person name="Ichikawa N."/>
            <person name="Ohji S."/>
            <person name="Yamazoe A."/>
            <person name="Fujita N."/>
        </authorList>
    </citation>
    <scope>NUCLEOTIDE SEQUENCE [LARGE SCALE GENOMIC DNA]</scope>
    <source>
        <strain evidence="1 2">NBRC 13287</strain>
    </source>
</reference>
<dbReference type="AlphaFoldDB" id="U2ZCZ6"/>
<sequence length="66" mass="7628">MRKPKRKTGNKTKKSDFEERFAVMVGNYHKAKEVLDSLEEGTAEYAKQKKQCDALFASAERFISKQ</sequence>
<evidence type="ECO:0000313" key="2">
    <source>
        <dbReference type="Proteomes" id="UP000016570"/>
    </source>
</evidence>
<dbReference type="EMBL" id="BATJ01000001">
    <property type="protein sequence ID" value="GAD65596.1"/>
    <property type="molecule type" value="Genomic_DNA"/>
</dbReference>
<gene>
    <name evidence="1" type="ORF">VPR01S_01_03700</name>
</gene>
<protein>
    <submittedName>
        <fullName evidence="1">Uncharacterized protein</fullName>
    </submittedName>
</protein>
<name>U2ZCZ6_VIBPR</name>
<evidence type="ECO:0000313" key="1">
    <source>
        <dbReference type="EMBL" id="GAD65596.1"/>
    </source>
</evidence>
<dbReference type="Proteomes" id="UP000016570">
    <property type="component" value="Unassembled WGS sequence"/>
</dbReference>
<comment type="caution">
    <text evidence="1">The sequence shown here is derived from an EMBL/GenBank/DDBJ whole genome shotgun (WGS) entry which is preliminary data.</text>
</comment>